<dbReference type="InterPro" id="IPR010526">
    <property type="entry name" value="Na_trans_assoc_dom"/>
</dbReference>
<feature type="domain" description="Voltage-gated Na+ ion channel cytoplasmic" evidence="12">
    <location>
        <begin position="483"/>
        <end position="583"/>
    </location>
</feature>
<evidence type="ECO:0000256" key="3">
    <source>
        <dbReference type="ARBA" id="ARBA00022692"/>
    </source>
</evidence>
<dbReference type="GO" id="GO:0005248">
    <property type="term" value="F:voltage-gated sodium channel activity"/>
    <property type="evidence" value="ECO:0007669"/>
    <property type="project" value="InterPro"/>
</dbReference>
<evidence type="ECO:0000256" key="7">
    <source>
        <dbReference type="ARBA" id="ARBA00023157"/>
    </source>
</evidence>
<organism evidence="13 14">
    <name type="scientific">Crenichthys baileyi</name>
    <name type="common">White River springfish</name>
    <dbReference type="NCBI Taxonomy" id="28760"/>
    <lineage>
        <taxon>Eukaryota</taxon>
        <taxon>Metazoa</taxon>
        <taxon>Chordata</taxon>
        <taxon>Craniata</taxon>
        <taxon>Vertebrata</taxon>
        <taxon>Euteleostomi</taxon>
        <taxon>Actinopterygii</taxon>
        <taxon>Neopterygii</taxon>
        <taxon>Teleostei</taxon>
        <taxon>Neoteleostei</taxon>
        <taxon>Acanthomorphata</taxon>
        <taxon>Ovalentaria</taxon>
        <taxon>Atherinomorphae</taxon>
        <taxon>Cyprinodontiformes</taxon>
        <taxon>Goodeidae</taxon>
        <taxon>Crenichthys</taxon>
    </lineage>
</organism>
<comment type="subcellular location">
    <subcellularLocation>
        <location evidence="1">Cell membrane</location>
        <topology evidence="1">Multi-pass membrane protein</topology>
    </subcellularLocation>
</comment>
<feature type="transmembrane region" description="Helical" evidence="9">
    <location>
        <begin position="708"/>
        <end position="731"/>
    </location>
</feature>
<dbReference type="InterPro" id="IPR005821">
    <property type="entry name" value="Ion_trans_dom"/>
</dbReference>
<evidence type="ECO:0000259" key="12">
    <source>
        <dbReference type="Pfam" id="PF11933"/>
    </source>
</evidence>
<dbReference type="Pfam" id="PF00520">
    <property type="entry name" value="Ion_trans"/>
    <property type="match status" value="2"/>
</dbReference>
<dbReference type="SUPFAM" id="SSF81324">
    <property type="entry name" value="Voltage-gated potassium channels"/>
    <property type="match status" value="2"/>
</dbReference>
<evidence type="ECO:0000256" key="1">
    <source>
        <dbReference type="ARBA" id="ARBA00004651"/>
    </source>
</evidence>
<evidence type="ECO:0000256" key="4">
    <source>
        <dbReference type="ARBA" id="ARBA00022737"/>
    </source>
</evidence>
<evidence type="ECO:0000259" key="11">
    <source>
        <dbReference type="Pfam" id="PF06512"/>
    </source>
</evidence>
<feature type="transmembrane region" description="Helical" evidence="9">
    <location>
        <begin position="348"/>
        <end position="375"/>
    </location>
</feature>
<evidence type="ECO:0000313" key="14">
    <source>
        <dbReference type="Proteomes" id="UP001311232"/>
    </source>
</evidence>
<dbReference type="GO" id="GO:0086010">
    <property type="term" value="P:membrane depolarization during action potential"/>
    <property type="evidence" value="ECO:0007669"/>
    <property type="project" value="TreeGrafter"/>
</dbReference>
<dbReference type="Gene3D" id="1.10.287.70">
    <property type="match status" value="2"/>
</dbReference>
<protein>
    <submittedName>
        <fullName evidence="13">Uncharacterized protein</fullName>
    </submittedName>
</protein>
<accession>A0AAV9R9H3</accession>
<dbReference type="Pfam" id="PF11933">
    <property type="entry name" value="Na_trans_cytopl"/>
    <property type="match status" value="1"/>
</dbReference>
<dbReference type="InterPro" id="IPR027359">
    <property type="entry name" value="Volt_channel_dom_sf"/>
</dbReference>
<keyword evidence="6 9" id="KW-0472">Membrane</keyword>
<dbReference type="InterPro" id="IPR024583">
    <property type="entry name" value="Na_trans_cytopl"/>
</dbReference>
<dbReference type="Gene3D" id="1.20.120.350">
    <property type="entry name" value="Voltage-gated potassium channels. Chain C"/>
    <property type="match status" value="1"/>
</dbReference>
<dbReference type="FunFam" id="1.20.120.350:FF:000002">
    <property type="entry name" value="Sodium channel protein"/>
    <property type="match status" value="1"/>
</dbReference>
<proteinExistence type="predicted"/>
<comment type="caution">
    <text evidence="13">The sequence shown here is derived from an EMBL/GenBank/DDBJ whole genome shotgun (WGS) entry which is preliminary data.</text>
</comment>
<feature type="transmembrane region" description="Helical" evidence="9">
    <location>
        <begin position="876"/>
        <end position="901"/>
    </location>
</feature>
<evidence type="ECO:0000256" key="9">
    <source>
        <dbReference type="SAM" id="Phobius"/>
    </source>
</evidence>
<evidence type="ECO:0000259" key="10">
    <source>
        <dbReference type="Pfam" id="PF00520"/>
    </source>
</evidence>
<keyword evidence="14" id="KW-1185">Reference proteome</keyword>
<evidence type="ECO:0000256" key="2">
    <source>
        <dbReference type="ARBA" id="ARBA00022475"/>
    </source>
</evidence>
<evidence type="ECO:0000256" key="5">
    <source>
        <dbReference type="ARBA" id="ARBA00022989"/>
    </source>
</evidence>
<feature type="region of interest" description="Disordered" evidence="8">
    <location>
        <begin position="30"/>
        <end position="52"/>
    </location>
</feature>
<evidence type="ECO:0000313" key="13">
    <source>
        <dbReference type="EMBL" id="KAK5605030.1"/>
    </source>
</evidence>
<dbReference type="GO" id="GO:0001518">
    <property type="term" value="C:voltage-gated sodium channel complex"/>
    <property type="evidence" value="ECO:0007669"/>
    <property type="project" value="InterPro"/>
</dbReference>
<dbReference type="AlphaFoldDB" id="A0AAV9R9H3"/>
<feature type="region of interest" description="Disordered" evidence="8">
    <location>
        <begin position="437"/>
        <end position="468"/>
    </location>
</feature>
<name>A0AAV9R9H3_9TELE</name>
<gene>
    <name evidence="13" type="ORF">CRENBAI_002335</name>
</gene>
<dbReference type="EMBL" id="JAHHUM010002316">
    <property type="protein sequence ID" value="KAK5605030.1"/>
    <property type="molecule type" value="Genomic_DNA"/>
</dbReference>
<dbReference type="GO" id="GO:0019228">
    <property type="term" value="P:neuronal action potential"/>
    <property type="evidence" value="ECO:0007669"/>
    <property type="project" value="TreeGrafter"/>
</dbReference>
<dbReference type="Proteomes" id="UP001311232">
    <property type="component" value="Unassembled WGS sequence"/>
</dbReference>
<sequence length="1105" mass="124837">MAAMLLPTGPDGLRRFTRESLAALEQRIAEEQAKSSKDCTEAQKNAETTKPRADLEAGKQLPRIFGDIPAELVGVPLEDIDPFYYKNQKTFIVLNKGKAIFRFSATYFIMFTILTNCFFMAMSDPPTWTKYLDDFCRITKNVHFHWYLHFRVGNKDLCERILFSAVHLPERPMELAGLHRHCHGICHRICLKTIVGALIQSVRKLADVMILTVFCLSVFALIGLQLFMGLLRQKCVRSLDHCINSSYSPNTTFICHNRTWSSPADFLSNEDNFYKVEGQKDALICGYGSDAGKCPDGFNCLKVGRNPNYDYTSFDTFGWAFLALFRLMTQDYWEELFHQTLRSAGKTYMVFFVLVIFLGSFYLVNLILAVVAMAYEEQNQATIAEAWQKEREFQLAMEHLRREQRLAAKRHVQETDSVVSPELSPFCLKAGSIRRSSSRRRRSHRTLSEETAAEAAEEKLVPVDEAGPPLSPLPVHPLLATLSSHPLSTRRGSQNSIFSSFRARNNSEADFGDDEYSVYGDVFRSRAGSAAMPWKKRTGSIRSHCSQVLTPSFNVNGRLNIFLDQNGITTMGLLTPTSMPAHSMERFREETKPSSGVVTAPRLLQQSSPTVTERCSVRRKRAHSSFSFFSDAMEELEESRQKCPPCWYSFAKKYLIWDCCPWWLKLKECVKFMVMDPFLDLGITICIVLNTLFMALEHYPMTDEFNTMLSVGNLVFTGIFTAEMVLKLIALDPYYYFQQGWNIFDGIIVCLSLMELGLSTVEGLSVLRSFRLLRVFKLAKSWPTLNTLIKIIGNSVGALGNLTLVLAIIVFIFAVVGMQLFGKNYQDCVCKISFDCQLPRWHMKDFFHSFLIVFRVLCGEWIETMWDCMEVAGQPLCILVFMLVMVIGNLVVLNLFLALLLSSFSSDNLSAPEEDGDLNNIQVAIGRIHAGISWLLGSITDFFSHGLRSQKQKAKEASQAEQMVGNHIESNGGIVGSYGEKYIIPEEDSYMNNPNLTVIVPIAPGESDVEFLEEENSESSEDEDIKPYNIPGRVLRDCAGEIAEVLTVILNISLSHLSQMLHDIHHSTSRKGSCIPSKRLLSCRTDSNCDETLQITHHSQSSAII</sequence>
<keyword evidence="7" id="KW-1015">Disulfide bond</keyword>
<evidence type="ECO:0000256" key="6">
    <source>
        <dbReference type="ARBA" id="ARBA00023136"/>
    </source>
</evidence>
<feature type="compositionally biased region" description="Basic and acidic residues" evidence="8">
    <location>
        <begin position="30"/>
        <end position="41"/>
    </location>
</feature>
<keyword evidence="5 9" id="KW-1133">Transmembrane helix</keyword>
<evidence type="ECO:0000256" key="8">
    <source>
        <dbReference type="SAM" id="MobiDB-lite"/>
    </source>
</evidence>
<dbReference type="PANTHER" id="PTHR10037">
    <property type="entry name" value="VOLTAGE-GATED CATION CHANNEL CALCIUM AND SODIUM"/>
    <property type="match status" value="1"/>
</dbReference>
<feature type="transmembrane region" description="Helical" evidence="9">
    <location>
        <begin position="678"/>
        <end position="696"/>
    </location>
</feature>
<feature type="transmembrane region" description="Helical" evidence="9">
    <location>
        <begin position="208"/>
        <end position="231"/>
    </location>
</feature>
<feature type="domain" description="Ion transport" evidence="10">
    <location>
        <begin position="677"/>
        <end position="908"/>
    </location>
</feature>
<dbReference type="FunFam" id="1.10.287.70:FF:000006">
    <property type="entry name" value="Sodium channel protein"/>
    <property type="match status" value="1"/>
</dbReference>
<feature type="domain" description="Sodium ion transport-associated" evidence="11">
    <location>
        <begin position="915"/>
        <end position="1027"/>
    </location>
</feature>
<keyword evidence="4" id="KW-0677">Repeat</keyword>
<dbReference type="PANTHER" id="PTHR10037:SF292">
    <property type="entry name" value="SODIUM CHANNEL PROTEIN"/>
    <property type="match status" value="1"/>
</dbReference>
<dbReference type="Pfam" id="PF06512">
    <property type="entry name" value="Na_trans_assoc"/>
    <property type="match status" value="1"/>
</dbReference>
<dbReference type="InterPro" id="IPR043203">
    <property type="entry name" value="VGCC_Ca_Na"/>
</dbReference>
<keyword evidence="2" id="KW-1003">Cell membrane</keyword>
<feature type="transmembrane region" description="Helical" evidence="9">
    <location>
        <begin position="99"/>
        <end position="122"/>
    </location>
</feature>
<reference evidence="13 14" key="1">
    <citation type="submission" date="2021-06" db="EMBL/GenBank/DDBJ databases">
        <authorList>
            <person name="Palmer J.M."/>
        </authorList>
    </citation>
    <scope>NUCLEOTIDE SEQUENCE [LARGE SCALE GENOMIC DNA]</scope>
    <source>
        <strain evidence="13 14">MEX-2019</strain>
        <tissue evidence="13">Muscle</tissue>
    </source>
</reference>
<feature type="transmembrane region" description="Helical" evidence="9">
    <location>
        <begin position="788"/>
        <end position="816"/>
    </location>
</feature>
<feature type="domain" description="Ion transport" evidence="10">
    <location>
        <begin position="191"/>
        <end position="381"/>
    </location>
</feature>
<keyword evidence="3 9" id="KW-0812">Transmembrane</keyword>